<dbReference type="EMBL" id="CP036266">
    <property type="protein sequence ID" value="QDT21532.1"/>
    <property type="molecule type" value="Genomic_DNA"/>
</dbReference>
<dbReference type="AlphaFoldDB" id="A0A517PQ78"/>
<feature type="compositionally biased region" description="Low complexity" evidence="1">
    <location>
        <begin position="30"/>
        <end position="46"/>
    </location>
</feature>
<dbReference type="PROSITE" id="PS51257">
    <property type="entry name" value="PROKAR_LIPOPROTEIN"/>
    <property type="match status" value="1"/>
</dbReference>
<dbReference type="Proteomes" id="UP000320421">
    <property type="component" value="Chromosome"/>
</dbReference>
<proteinExistence type="predicted"/>
<feature type="region of interest" description="Disordered" evidence="1">
    <location>
        <begin position="26"/>
        <end position="46"/>
    </location>
</feature>
<sequence precursor="true">MKHLMFSGLFLSAVCFTAVGCGQSSTEPTASSDANSAAESATEPTAAASEIILTSEPAGAKEVIAARESSQDEEEVVVVGRIGGSENPWIDGRAAFSIVDNSLKACSDIPGDGCEKPWDYCCETDKLPGATALVKVVDADGTLIKEDARKLLNLKELQTVVVKGKAKRDDSGNLTVFANQVFVRK</sequence>
<gene>
    <name evidence="3" type="ORF">HG66A1_33340</name>
</gene>
<accession>A0A517PQ78</accession>
<reference evidence="3 4" key="1">
    <citation type="submission" date="2019-02" db="EMBL/GenBank/DDBJ databases">
        <title>Deep-cultivation of Planctomycetes and their phenomic and genomic characterization uncovers novel biology.</title>
        <authorList>
            <person name="Wiegand S."/>
            <person name="Jogler M."/>
            <person name="Boedeker C."/>
            <person name="Pinto D."/>
            <person name="Vollmers J."/>
            <person name="Rivas-Marin E."/>
            <person name="Kohn T."/>
            <person name="Peeters S.H."/>
            <person name="Heuer A."/>
            <person name="Rast P."/>
            <person name="Oberbeckmann S."/>
            <person name="Bunk B."/>
            <person name="Jeske O."/>
            <person name="Meyerdierks A."/>
            <person name="Storesund J.E."/>
            <person name="Kallscheuer N."/>
            <person name="Luecker S."/>
            <person name="Lage O.M."/>
            <person name="Pohl T."/>
            <person name="Merkel B.J."/>
            <person name="Hornburger P."/>
            <person name="Mueller R.-W."/>
            <person name="Bruemmer F."/>
            <person name="Labrenz M."/>
            <person name="Spormann A.M."/>
            <person name="Op den Camp H."/>
            <person name="Overmann J."/>
            <person name="Amann R."/>
            <person name="Jetten M.S.M."/>
            <person name="Mascher T."/>
            <person name="Medema M.H."/>
            <person name="Devos D.P."/>
            <person name="Kaster A.-K."/>
            <person name="Ovreas L."/>
            <person name="Rohde M."/>
            <person name="Galperin M.Y."/>
            <person name="Jogler C."/>
        </authorList>
    </citation>
    <scope>NUCLEOTIDE SEQUENCE [LARGE SCALE GENOMIC DNA]</scope>
    <source>
        <strain evidence="3 4">HG66A1</strain>
    </source>
</reference>
<protein>
    <submittedName>
        <fullName evidence="3">Uncharacterized protein</fullName>
    </submittedName>
</protein>
<evidence type="ECO:0000256" key="2">
    <source>
        <dbReference type="SAM" id="SignalP"/>
    </source>
</evidence>
<keyword evidence="4" id="KW-1185">Reference proteome</keyword>
<feature type="chain" id="PRO_5022039977" evidence="2">
    <location>
        <begin position="18"/>
        <end position="185"/>
    </location>
</feature>
<keyword evidence="2" id="KW-0732">Signal</keyword>
<organism evidence="3 4">
    <name type="scientific">Gimesia chilikensis</name>
    <dbReference type="NCBI Taxonomy" id="2605989"/>
    <lineage>
        <taxon>Bacteria</taxon>
        <taxon>Pseudomonadati</taxon>
        <taxon>Planctomycetota</taxon>
        <taxon>Planctomycetia</taxon>
        <taxon>Planctomycetales</taxon>
        <taxon>Planctomycetaceae</taxon>
        <taxon>Gimesia</taxon>
    </lineage>
</organism>
<evidence type="ECO:0000256" key="1">
    <source>
        <dbReference type="SAM" id="MobiDB-lite"/>
    </source>
</evidence>
<name>A0A517PQ78_9PLAN</name>
<dbReference type="RefSeq" id="WP_232106588.1">
    <property type="nucleotide sequence ID" value="NZ_CP036266.1"/>
</dbReference>
<feature type="signal peptide" evidence="2">
    <location>
        <begin position="1"/>
        <end position="17"/>
    </location>
</feature>
<evidence type="ECO:0000313" key="4">
    <source>
        <dbReference type="Proteomes" id="UP000320421"/>
    </source>
</evidence>
<evidence type="ECO:0000313" key="3">
    <source>
        <dbReference type="EMBL" id="QDT21532.1"/>
    </source>
</evidence>